<dbReference type="NCBIfam" id="NF001246">
    <property type="entry name" value="PRK00218.1-2"/>
    <property type="match status" value="1"/>
</dbReference>
<evidence type="ECO:0000313" key="5">
    <source>
        <dbReference type="EMBL" id="MEK8088166.1"/>
    </source>
</evidence>
<dbReference type="Gene3D" id="1.10.3890.10">
    <property type="entry name" value="HflD-like"/>
    <property type="match status" value="1"/>
</dbReference>
<accession>A0ABU9D4F3</accession>
<comment type="caution">
    <text evidence="5">The sequence shown here is derived from an EMBL/GenBank/DDBJ whole genome shotgun (WGS) entry which is preliminary data.</text>
</comment>
<evidence type="ECO:0000256" key="1">
    <source>
        <dbReference type="ARBA" id="ARBA00004496"/>
    </source>
</evidence>
<keyword evidence="4" id="KW-0472">Membrane</keyword>
<dbReference type="RefSeq" id="WP_341369233.1">
    <property type="nucleotide sequence ID" value="NZ_JBBPCO010000001.1"/>
</dbReference>
<evidence type="ECO:0000256" key="3">
    <source>
        <dbReference type="ARBA" id="ARBA00022490"/>
    </source>
</evidence>
<dbReference type="EMBL" id="JBBPCO010000001">
    <property type="protein sequence ID" value="MEK8088166.1"/>
    <property type="molecule type" value="Genomic_DNA"/>
</dbReference>
<dbReference type="InterPro" id="IPR035932">
    <property type="entry name" value="HflD-like_sf"/>
</dbReference>
<gene>
    <name evidence="5" type="primary">hflD</name>
    <name evidence="5" type="ORF">WOB96_00155</name>
</gene>
<dbReference type="SUPFAM" id="SSF101322">
    <property type="entry name" value="YcfC-like"/>
    <property type="match status" value="1"/>
</dbReference>
<protein>
    <submittedName>
        <fullName evidence="5">High frequency lysogenization protein HflD</fullName>
    </submittedName>
</protein>
<dbReference type="Proteomes" id="UP001446205">
    <property type="component" value="Unassembled WGS sequence"/>
</dbReference>
<dbReference type="PANTHER" id="PTHR38100">
    <property type="entry name" value="HIGH FREQUENCY LYSOGENIZATION PROTEIN HFLD"/>
    <property type="match status" value="1"/>
</dbReference>
<dbReference type="Pfam" id="PF04356">
    <property type="entry name" value="DUF489"/>
    <property type="match status" value="1"/>
</dbReference>
<organism evidence="5 6">
    <name type="scientific">Thermithiobacillus plumbiphilus</name>
    <dbReference type="NCBI Taxonomy" id="1729899"/>
    <lineage>
        <taxon>Bacteria</taxon>
        <taxon>Pseudomonadati</taxon>
        <taxon>Pseudomonadota</taxon>
        <taxon>Acidithiobacillia</taxon>
        <taxon>Acidithiobacillales</taxon>
        <taxon>Thermithiobacillaceae</taxon>
        <taxon>Thermithiobacillus</taxon>
    </lineage>
</organism>
<dbReference type="InterPro" id="IPR007451">
    <property type="entry name" value="HflD"/>
</dbReference>
<keyword evidence="6" id="KW-1185">Reference proteome</keyword>
<name>A0ABU9D4F3_9PROT</name>
<reference evidence="5 6" key="1">
    <citation type="submission" date="2024-04" db="EMBL/GenBank/DDBJ databases">
        <authorList>
            <person name="Abashina T."/>
            <person name="Shaikin A."/>
        </authorList>
    </citation>
    <scope>NUCLEOTIDE SEQUENCE [LARGE SCALE GENOMIC DNA]</scope>
    <source>
        <strain evidence="5 6">AAFK</strain>
    </source>
</reference>
<keyword evidence="3" id="KW-0963">Cytoplasm</keyword>
<evidence type="ECO:0000313" key="6">
    <source>
        <dbReference type="Proteomes" id="UP001446205"/>
    </source>
</evidence>
<proteinExistence type="inferred from homology"/>
<dbReference type="PANTHER" id="PTHR38100:SF1">
    <property type="entry name" value="HIGH FREQUENCY LYSOGENIZATION PROTEIN HFLD"/>
    <property type="match status" value="1"/>
</dbReference>
<evidence type="ECO:0000256" key="2">
    <source>
        <dbReference type="ARBA" id="ARBA00022475"/>
    </source>
</evidence>
<sequence length="209" mass="23080">MSDSTTDRTLALAGLFQAAAQVQHLAREGTSDPDMLETAVASIFNTKPSSTEAVFGGRDRLKAGLHLIGEITNRRSAPPLREITQYVVTLLALERQLAKRPAMLDQIGEGIERARNQAEHFSPSHAYVLSNLSAVYSETISTMMPKILVHGSQAYLTNPEIATRIRVFLLAGIRAAVLWRQRGGSHWRLLFGRSAIARTAQDMLRQMQT</sequence>
<dbReference type="HAMAP" id="MF_00695">
    <property type="entry name" value="HflD_protein"/>
    <property type="match status" value="1"/>
</dbReference>
<keyword evidence="2" id="KW-1003">Cell membrane</keyword>
<comment type="subcellular location">
    <subcellularLocation>
        <location evidence="1">Cytoplasm</location>
    </subcellularLocation>
</comment>
<evidence type="ECO:0000256" key="4">
    <source>
        <dbReference type="ARBA" id="ARBA00023136"/>
    </source>
</evidence>